<dbReference type="InterPro" id="IPR032805">
    <property type="entry name" value="Wax_synthase_dom"/>
</dbReference>
<dbReference type="GeneID" id="81361167"/>
<protein>
    <recommendedName>
        <fullName evidence="6">Wax synthase domain-containing protein</fullName>
    </recommendedName>
</protein>
<evidence type="ECO:0000256" key="3">
    <source>
        <dbReference type="ARBA" id="ARBA00022989"/>
    </source>
</evidence>
<keyword evidence="2 5" id="KW-0812">Transmembrane</keyword>
<accession>A0A9W9EZU8</accession>
<feature type="transmembrane region" description="Helical" evidence="5">
    <location>
        <begin position="6"/>
        <end position="29"/>
    </location>
</feature>
<feature type="transmembrane region" description="Helical" evidence="5">
    <location>
        <begin position="294"/>
        <end position="314"/>
    </location>
</feature>
<organism evidence="7 8">
    <name type="scientific">Penicillium argentinense</name>
    <dbReference type="NCBI Taxonomy" id="1131581"/>
    <lineage>
        <taxon>Eukaryota</taxon>
        <taxon>Fungi</taxon>
        <taxon>Dikarya</taxon>
        <taxon>Ascomycota</taxon>
        <taxon>Pezizomycotina</taxon>
        <taxon>Eurotiomycetes</taxon>
        <taxon>Eurotiomycetidae</taxon>
        <taxon>Eurotiales</taxon>
        <taxon>Aspergillaceae</taxon>
        <taxon>Penicillium</taxon>
    </lineage>
</organism>
<feature type="transmembrane region" description="Helical" evidence="5">
    <location>
        <begin position="144"/>
        <end position="172"/>
    </location>
</feature>
<dbReference type="RefSeq" id="XP_056472994.1">
    <property type="nucleotide sequence ID" value="XM_056622188.1"/>
</dbReference>
<dbReference type="AlphaFoldDB" id="A0A9W9EZU8"/>
<gene>
    <name evidence="7" type="ORF">N7532_009697</name>
</gene>
<sequence length="355" mass="39791">MSGPELLRGVFAFSCFIKTLHFVSLFLILHVEISQLLPQTRKPSARFLAALNCVTSTRGIGTPWEVKTWTYRDHASPPNQPPKTKWAYITRTLLTLIWQYTALDLLNFGTVLYFQREWPGALAAGAELFGPASSKGQLITRLPLSCLLLVNLRLLFSMICTVIALLSIALFWGSPEYGPPLFGRMKDLRHFRVRDCWAIYWHSLLRWPLVTISGAVQHRLIPASGKPQQIIQLFLIFSISGILHMLSAIYAGVPDNIGAIMLFFVGNAAAIVAEDLVRTRPRADRDSDTAWTRFLGFLSLLAWTYVSVPLFAYTALRLPVETDEVMPVRFVEEVGWRVIAGVVSVGWTGWTLIGG</sequence>
<evidence type="ECO:0000256" key="5">
    <source>
        <dbReference type="SAM" id="Phobius"/>
    </source>
</evidence>
<evidence type="ECO:0000256" key="4">
    <source>
        <dbReference type="ARBA" id="ARBA00023136"/>
    </source>
</evidence>
<dbReference type="OrthoDB" id="1077582at2759"/>
<dbReference type="Pfam" id="PF13813">
    <property type="entry name" value="MBOAT_2"/>
    <property type="match status" value="1"/>
</dbReference>
<reference evidence="7" key="2">
    <citation type="journal article" date="2023" name="IMA Fungus">
        <title>Comparative genomic study of the Penicillium genus elucidates a diverse pangenome and 15 lateral gene transfer events.</title>
        <authorList>
            <person name="Petersen C."/>
            <person name="Sorensen T."/>
            <person name="Nielsen M.R."/>
            <person name="Sondergaard T.E."/>
            <person name="Sorensen J.L."/>
            <person name="Fitzpatrick D.A."/>
            <person name="Frisvad J.C."/>
            <person name="Nielsen K.L."/>
        </authorList>
    </citation>
    <scope>NUCLEOTIDE SEQUENCE</scope>
    <source>
        <strain evidence="7">IBT 30761</strain>
    </source>
</reference>
<keyword evidence="8" id="KW-1185">Reference proteome</keyword>
<name>A0A9W9EZU8_9EURO</name>
<feature type="domain" description="Wax synthase" evidence="6">
    <location>
        <begin position="179"/>
        <end position="265"/>
    </location>
</feature>
<evidence type="ECO:0000256" key="1">
    <source>
        <dbReference type="ARBA" id="ARBA00004141"/>
    </source>
</evidence>
<feature type="transmembrane region" description="Helical" evidence="5">
    <location>
        <begin position="334"/>
        <end position="353"/>
    </location>
</feature>
<proteinExistence type="predicted"/>
<feature type="transmembrane region" description="Helical" evidence="5">
    <location>
        <begin position="230"/>
        <end position="251"/>
    </location>
</feature>
<evidence type="ECO:0000313" key="7">
    <source>
        <dbReference type="EMBL" id="KAJ5091013.1"/>
    </source>
</evidence>
<evidence type="ECO:0000313" key="8">
    <source>
        <dbReference type="Proteomes" id="UP001149074"/>
    </source>
</evidence>
<keyword evidence="4 5" id="KW-0472">Membrane</keyword>
<evidence type="ECO:0000259" key="6">
    <source>
        <dbReference type="Pfam" id="PF13813"/>
    </source>
</evidence>
<dbReference type="GO" id="GO:0016020">
    <property type="term" value="C:membrane"/>
    <property type="evidence" value="ECO:0007669"/>
    <property type="project" value="UniProtKB-SubCell"/>
</dbReference>
<feature type="transmembrane region" description="Helical" evidence="5">
    <location>
        <begin position="257"/>
        <end position="273"/>
    </location>
</feature>
<comment type="caution">
    <text evidence="7">The sequence shown here is derived from an EMBL/GenBank/DDBJ whole genome shotgun (WGS) entry which is preliminary data.</text>
</comment>
<comment type="subcellular location">
    <subcellularLocation>
        <location evidence="1">Membrane</location>
        <topology evidence="1">Multi-pass membrane protein</topology>
    </subcellularLocation>
</comment>
<evidence type="ECO:0000256" key="2">
    <source>
        <dbReference type="ARBA" id="ARBA00022692"/>
    </source>
</evidence>
<keyword evidence="3 5" id="KW-1133">Transmembrane helix</keyword>
<dbReference type="EMBL" id="JAPQKI010000009">
    <property type="protein sequence ID" value="KAJ5091013.1"/>
    <property type="molecule type" value="Genomic_DNA"/>
</dbReference>
<dbReference type="Proteomes" id="UP001149074">
    <property type="component" value="Unassembled WGS sequence"/>
</dbReference>
<reference evidence="7" key="1">
    <citation type="submission" date="2022-11" db="EMBL/GenBank/DDBJ databases">
        <authorList>
            <person name="Petersen C."/>
        </authorList>
    </citation>
    <scope>NUCLEOTIDE SEQUENCE</scope>
    <source>
        <strain evidence="7">IBT 30761</strain>
    </source>
</reference>